<dbReference type="AlphaFoldDB" id="A0A251UD91"/>
<proteinExistence type="predicted"/>
<dbReference type="InParanoid" id="A0A251UD91"/>
<reference evidence="1" key="3">
    <citation type="submission" date="2020-06" db="EMBL/GenBank/DDBJ databases">
        <title>Helianthus annuus Genome sequencing and assembly Release 2.</title>
        <authorList>
            <person name="Gouzy J."/>
            <person name="Langlade N."/>
            <person name="Munos S."/>
        </authorList>
    </citation>
    <scope>NUCLEOTIDE SEQUENCE</scope>
    <source>
        <tissue evidence="1">Leaves</tissue>
    </source>
</reference>
<accession>A0A251UD91</accession>
<evidence type="ECO:0000313" key="1">
    <source>
        <dbReference type="EMBL" id="KAF5800138.1"/>
    </source>
</evidence>
<reference evidence="1 3" key="1">
    <citation type="journal article" date="2017" name="Nature">
        <title>The sunflower genome provides insights into oil metabolism, flowering and Asterid evolution.</title>
        <authorList>
            <person name="Badouin H."/>
            <person name="Gouzy J."/>
            <person name="Grassa C.J."/>
            <person name="Murat F."/>
            <person name="Staton S.E."/>
            <person name="Cottret L."/>
            <person name="Lelandais-Briere C."/>
            <person name="Owens G.L."/>
            <person name="Carrere S."/>
            <person name="Mayjonade B."/>
            <person name="Legrand L."/>
            <person name="Gill N."/>
            <person name="Kane N.C."/>
            <person name="Bowers J.E."/>
            <person name="Hubner S."/>
            <person name="Bellec A."/>
            <person name="Berard A."/>
            <person name="Berges H."/>
            <person name="Blanchet N."/>
            <person name="Boniface M.C."/>
            <person name="Brunel D."/>
            <person name="Catrice O."/>
            <person name="Chaidir N."/>
            <person name="Claudel C."/>
            <person name="Donnadieu C."/>
            <person name="Faraut T."/>
            <person name="Fievet G."/>
            <person name="Helmstetter N."/>
            <person name="King M."/>
            <person name="Knapp S.J."/>
            <person name="Lai Z."/>
            <person name="Le Paslier M.C."/>
            <person name="Lippi Y."/>
            <person name="Lorenzon L."/>
            <person name="Mandel J.R."/>
            <person name="Marage G."/>
            <person name="Marchand G."/>
            <person name="Marquand E."/>
            <person name="Bret-Mestries E."/>
            <person name="Morien E."/>
            <person name="Nambeesan S."/>
            <person name="Nguyen T."/>
            <person name="Pegot-Espagnet P."/>
            <person name="Pouilly N."/>
            <person name="Raftis F."/>
            <person name="Sallet E."/>
            <person name="Schiex T."/>
            <person name="Thomas J."/>
            <person name="Vandecasteele C."/>
            <person name="Vares D."/>
            <person name="Vear F."/>
            <person name="Vautrin S."/>
            <person name="Crespi M."/>
            <person name="Mangin B."/>
            <person name="Burke J.M."/>
            <person name="Salse J."/>
            <person name="Munos S."/>
            <person name="Vincourt P."/>
            <person name="Rieseberg L.H."/>
            <person name="Langlade N.B."/>
        </authorList>
    </citation>
    <scope>NUCLEOTIDE SEQUENCE [LARGE SCALE GENOMIC DNA]</scope>
    <source>
        <strain evidence="3">cv. SF193</strain>
        <tissue evidence="1">Leaves</tissue>
    </source>
</reference>
<organism evidence="2 3">
    <name type="scientific">Helianthus annuus</name>
    <name type="common">Common sunflower</name>
    <dbReference type="NCBI Taxonomy" id="4232"/>
    <lineage>
        <taxon>Eukaryota</taxon>
        <taxon>Viridiplantae</taxon>
        <taxon>Streptophyta</taxon>
        <taxon>Embryophyta</taxon>
        <taxon>Tracheophyta</taxon>
        <taxon>Spermatophyta</taxon>
        <taxon>Magnoliopsida</taxon>
        <taxon>eudicotyledons</taxon>
        <taxon>Gunneridae</taxon>
        <taxon>Pentapetalae</taxon>
        <taxon>asterids</taxon>
        <taxon>campanulids</taxon>
        <taxon>Asterales</taxon>
        <taxon>Asteraceae</taxon>
        <taxon>Asteroideae</taxon>
        <taxon>Heliantheae alliance</taxon>
        <taxon>Heliantheae</taxon>
        <taxon>Helianthus</taxon>
    </lineage>
</organism>
<dbReference type="EMBL" id="MNCJ02000322">
    <property type="protein sequence ID" value="KAF5800138.1"/>
    <property type="molecule type" value="Genomic_DNA"/>
</dbReference>
<reference evidence="2" key="2">
    <citation type="submission" date="2017-02" db="EMBL/GenBank/DDBJ databases">
        <title>Sunflower complete genome.</title>
        <authorList>
            <person name="Langlade N."/>
            <person name="Munos S."/>
        </authorList>
    </citation>
    <scope>NUCLEOTIDE SEQUENCE [LARGE SCALE GENOMIC DNA]</scope>
    <source>
        <tissue evidence="2">Leaves</tissue>
    </source>
</reference>
<evidence type="ECO:0000313" key="2">
    <source>
        <dbReference type="EMBL" id="OTG21330.1"/>
    </source>
</evidence>
<evidence type="ECO:0000313" key="3">
    <source>
        <dbReference type="Proteomes" id="UP000215914"/>
    </source>
</evidence>
<keyword evidence="3" id="KW-1185">Reference proteome</keyword>
<dbReference type="Proteomes" id="UP000215914">
    <property type="component" value="Chromosome 7"/>
</dbReference>
<name>A0A251UD91_HELAN</name>
<dbReference type="Gramene" id="mRNA:HanXRQr2_Chr07g0312571">
    <property type="protein sequence ID" value="mRNA:HanXRQr2_Chr07g0312571"/>
    <property type="gene ID" value="HanXRQr2_Chr07g0312571"/>
</dbReference>
<sequence>MNGPQLCDLNSSAASFFSFTSQFFQGLWLQIRYMTTIFPRMNFFVGRGMCWEDGVIQAAFL</sequence>
<gene>
    <name evidence="2" type="ORF">HannXRQ_Chr07g0202971</name>
    <name evidence="1" type="ORF">HanXRQr2_Chr07g0312571</name>
</gene>
<dbReference type="EMBL" id="CM007896">
    <property type="protein sequence ID" value="OTG21330.1"/>
    <property type="molecule type" value="Genomic_DNA"/>
</dbReference>
<protein>
    <submittedName>
        <fullName evidence="2">Uncharacterized protein</fullName>
    </submittedName>
</protein>